<organism evidence="2 3">
    <name type="scientific">Richelia intracellularis HH01</name>
    <dbReference type="NCBI Taxonomy" id="1165094"/>
    <lineage>
        <taxon>Bacteria</taxon>
        <taxon>Bacillati</taxon>
        <taxon>Cyanobacteriota</taxon>
        <taxon>Cyanophyceae</taxon>
        <taxon>Nostocales</taxon>
        <taxon>Nostocaceae</taxon>
        <taxon>Richelia</taxon>
    </lineage>
</organism>
<name>M1WTD1_9NOST</name>
<dbReference type="EMBL" id="CAIY01000075">
    <property type="protein sequence ID" value="CCH68019.1"/>
    <property type="molecule type" value="Genomic_DNA"/>
</dbReference>
<evidence type="ECO:0000256" key="1">
    <source>
        <dbReference type="SAM" id="Phobius"/>
    </source>
</evidence>
<feature type="transmembrane region" description="Helical" evidence="1">
    <location>
        <begin position="29"/>
        <end position="50"/>
    </location>
</feature>
<evidence type="ECO:0000313" key="3">
    <source>
        <dbReference type="Proteomes" id="UP000053051"/>
    </source>
</evidence>
<proteinExistence type="predicted"/>
<gene>
    <name evidence="2" type="ORF">RINTHH_18640</name>
</gene>
<keyword evidence="1" id="KW-0812">Transmembrane</keyword>
<dbReference type="AlphaFoldDB" id="M1WTD1"/>
<protein>
    <submittedName>
        <fullName evidence="2">Uncharacterized protein</fullName>
    </submittedName>
</protein>
<comment type="caution">
    <text evidence="2">The sequence shown here is derived from an EMBL/GenBank/DDBJ whole genome shotgun (WGS) entry which is preliminary data.</text>
</comment>
<accession>M1WTD1</accession>
<sequence>MPVSRFIFINGTLTDENGRYSNFKTFSHLTIIAGGGFGIVAAIFIFFPTIHPL</sequence>
<reference evidence="2 3" key="1">
    <citation type="submission" date="2012-05" db="EMBL/GenBank/DDBJ databases">
        <authorList>
            <person name="Hilton J."/>
        </authorList>
    </citation>
    <scope>NUCLEOTIDE SEQUENCE [LARGE SCALE GENOMIC DNA]</scope>
    <source>
        <strain evidence="2 3">HH01</strain>
    </source>
</reference>
<reference evidence="3" key="2">
    <citation type="submission" date="2016-01" db="EMBL/GenBank/DDBJ databases">
        <title>Diatom-associated endosymboitic cyanobacterium lacks core nitrogen metabolism enzymes.</title>
        <authorList>
            <person name="Hilton J.A."/>
            <person name="Foster R.A."/>
            <person name="Tripp H.J."/>
            <person name="Carter B.J."/>
            <person name="Zehr J.P."/>
            <person name="Villareal T.A."/>
        </authorList>
    </citation>
    <scope>NUCLEOTIDE SEQUENCE [LARGE SCALE GENOMIC DNA]</scope>
    <source>
        <strain evidence="3">HH01</strain>
    </source>
</reference>
<dbReference type="Proteomes" id="UP000053051">
    <property type="component" value="Unassembled WGS sequence"/>
</dbReference>
<keyword evidence="1" id="KW-0472">Membrane</keyword>
<keyword evidence="1" id="KW-1133">Transmembrane helix</keyword>
<keyword evidence="3" id="KW-1185">Reference proteome</keyword>
<evidence type="ECO:0000313" key="2">
    <source>
        <dbReference type="EMBL" id="CCH68019.1"/>
    </source>
</evidence>